<feature type="transmembrane region" description="Helical" evidence="1">
    <location>
        <begin position="381"/>
        <end position="399"/>
    </location>
</feature>
<feature type="transmembrane region" description="Helical" evidence="1">
    <location>
        <begin position="405"/>
        <end position="422"/>
    </location>
</feature>
<dbReference type="RefSeq" id="WP_004942399.1">
    <property type="nucleotide sequence ID" value="NZ_PESE01000002.1"/>
</dbReference>
<feature type="transmembrane region" description="Helical" evidence="1">
    <location>
        <begin position="260"/>
        <end position="278"/>
    </location>
</feature>
<accession>A0A318P2R8</accession>
<reference evidence="2 3" key="1">
    <citation type="submission" date="2017-11" db="EMBL/GenBank/DDBJ databases">
        <title>Genome sequence of the oocydin A producing rhizobacterium Serratia plymuthica 4Rx5.</title>
        <authorList>
            <person name="Matilla M.A."/>
            <person name="Udaondo Z."/>
            <person name="Salmond G.P.C."/>
        </authorList>
    </citation>
    <scope>NUCLEOTIDE SEQUENCE [LARGE SCALE GENOMIC DNA]</scope>
    <source>
        <strain evidence="2 3">4Rx5</strain>
    </source>
</reference>
<proteinExistence type="predicted"/>
<feature type="transmembrane region" description="Helical" evidence="1">
    <location>
        <begin position="134"/>
        <end position="163"/>
    </location>
</feature>
<sequence length="444" mass="50222">MKVSIKSLVIFLLLSYLTLVSISGIITVTAYMSTRLLLLYKDFFAVVIPVFILILLISRNPKVTPQFQSVIVLFFAMIGFSLIYILLTMIHGRFNFFRSLVQFRLELLTFASFFCGAVLMLLSREERLDILMKLVKFYIIFAVINALFAIAESTLAGALYAVIGYDPGPQLTQFGKEYGLVLRTIQGQFRAFGLQTGPFSLSEYLFFALVLSPFVSLKNRKKFIFLITLGIVCSTSKTAIIMALLYIMFLMSRRLFSLRFSLNIVTLATFVLGMFFYVTTTNYDVYQALFPKENAIAENSILFRTMGIDSVKAAPEYSSYIGAGYAVNGNAVVGDDNSNSIPLDSMYIYMLSNYGNVGIIFLVIVATIILGILYQKVIRGGYVGVYLYWMISLLMNFVYNNPLTNYPGYLFPIILTILILSLKTTSEREPTRSHVLNKIKPRYR</sequence>
<dbReference type="Proteomes" id="UP000248196">
    <property type="component" value="Unassembled WGS sequence"/>
</dbReference>
<keyword evidence="1" id="KW-0472">Membrane</keyword>
<name>A0A318P2R8_SERPL</name>
<organism evidence="2 3">
    <name type="scientific">Serratia plymuthica</name>
    <dbReference type="NCBI Taxonomy" id="82996"/>
    <lineage>
        <taxon>Bacteria</taxon>
        <taxon>Pseudomonadati</taxon>
        <taxon>Pseudomonadota</taxon>
        <taxon>Gammaproteobacteria</taxon>
        <taxon>Enterobacterales</taxon>
        <taxon>Yersiniaceae</taxon>
        <taxon>Serratia</taxon>
    </lineage>
</organism>
<keyword evidence="1" id="KW-0812">Transmembrane</keyword>
<evidence type="ECO:0000313" key="2">
    <source>
        <dbReference type="EMBL" id="PYD39378.1"/>
    </source>
</evidence>
<protein>
    <recommendedName>
        <fullName evidence="4">Lipid A core - O-antigen ligase and related enzymes</fullName>
    </recommendedName>
</protein>
<evidence type="ECO:0000313" key="3">
    <source>
        <dbReference type="Proteomes" id="UP000248196"/>
    </source>
</evidence>
<feature type="transmembrane region" description="Helical" evidence="1">
    <location>
        <begin position="7"/>
        <end position="32"/>
    </location>
</feature>
<comment type="caution">
    <text evidence="2">The sequence shown here is derived from an EMBL/GenBank/DDBJ whole genome shotgun (WGS) entry which is preliminary data.</text>
</comment>
<feature type="transmembrane region" description="Helical" evidence="1">
    <location>
        <begin position="70"/>
        <end position="91"/>
    </location>
</feature>
<dbReference type="EMBL" id="PESE01000002">
    <property type="protein sequence ID" value="PYD39378.1"/>
    <property type="molecule type" value="Genomic_DNA"/>
</dbReference>
<feature type="transmembrane region" description="Helical" evidence="1">
    <location>
        <begin position="103"/>
        <end position="122"/>
    </location>
</feature>
<dbReference type="AlphaFoldDB" id="A0A318P2R8"/>
<gene>
    <name evidence="2" type="ORF">CT690_10185</name>
</gene>
<keyword evidence="1" id="KW-1133">Transmembrane helix</keyword>
<feature type="transmembrane region" description="Helical" evidence="1">
    <location>
        <begin position="223"/>
        <end position="248"/>
    </location>
</feature>
<evidence type="ECO:0000256" key="1">
    <source>
        <dbReference type="SAM" id="Phobius"/>
    </source>
</evidence>
<feature type="transmembrane region" description="Helical" evidence="1">
    <location>
        <begin position="38"/>
        <end position="58"/>
    </location>
</feature>
<feature type="transmembrane region" description="Helical" evidence="1">
    <location>
        <begin position="354"/>
        <end position="374"/>
    </location>
</feature>
<evidence type="ECO:0008006" key="4">
    <source>
        <dbReference type="Google" id="ProtNLM"/>
    </source>
</evidence>